<feature type="compositionally biased region" description="Basic and acidic residues" evidence="1">
    <location>
        <begin position="27"/>
        <end position="54"/>
    </location>
</feature>
<keyword evidence="3" id="KW-1185">Reference proteome</keyword>
<dbReference type="AlphaFoldDB" id="A0AAD7WP67"/>
<organism evidence="2 3">
    <name type="scientific">Aldrovandia affinis</name>
    <dbReference type="NCBI Taxonomy" id="143900"/>
    <lineage>
        <taxon>Eukaryota</taxon>
        <taxon>Metazoa</taxon>
        <taxon>Chordata</taxon>
        <taxon>Craniata</taxon>
        <taxon>Vertebrata</taxon>
        <taxon>Euteleostomi</taxon>
        <taxon>Actinopterygii</taxon>
        <taxon>Neopterygii</taxon>
        <taxon>Teleostei</taxon>
        <taxon>Notacanthiformes</taxon>
        <taxon>Halosauridae</taxon>
        <taxon>Aldrovandia</taxon>
    </lineage>
</organism>
<feature type="compositionally biased region" description="Polar residues" evidence="1">
    <location>
        <begin position="1"/>
        <end position="11"/>
    </location>
</feature>
<comment type="caution">
    <text evidence="2">The sequence shown here is derived from an EMBL/GenBank/DDBJ whole genome shotgun (WGS) entry which is preliminary data.</text>
</comment>
<evidence type="ECO:0000256" key="1">
    <source>
        <dbReference type="SAM" id="MobiDB-lite"/>
    </source>
</evidence>
<proteinExistence type="predicted"/>
<dbReference type="Proteomes" id="UP001221898">
    <property type="component" value="Unassembled WGS sequence"/>
</dbReference>
<evidence type="ECO:0000313" key="2">
    <source>
        <dbReference type="EMBL" id="KAJ8403920.1"/>
    </source>
</evidence>
<feature type="compositionally biased region" description="Polar residues" evidence="1">
    <location>
        <begin position="98"/>
        <end position="119"/>
    </location>
</feature>
<name>A0AAD7WP67_9TELE</name>
<gene>
    <name evidence="2" type="ORF">AAFF_G00347880</name>
</gene>
<accession>A0AAD7WP67</accession>
<feature type="compositionally biased region" description="Basic and acidic residues" evidence="1">
    <location>
        <begin position="86"/>
        <end position="97"/>
    </location>
</feature>
<feature type="region of interest" description="Disordered" evidence="1">
    <location>
        <begin position="1"/>
        <end position="54"/>
    </location>
</feature>
<reference evidence="2" key="1">
    <citation type="journal article" date="2023" name="Science">
        <title>Genome structures resolve the early diversification of teleost fishes.</title>
        <authorList>
            <person name="Parey E."/>
            <person name="Louis A."/>
            <person name="Montfort J."/>
            <person name="Bouchez O."/>
            <person name="Roques C."/>
            <person name="Iampietro C."/>
            <person name="Lluch J."/>
            <person name="Castinel A."/>
            <person name="Donnadieu C."/>
            <person name="Desvignes T."/>
            <person name="Floi Bucao C."/>
            <person name="Jouanno E."/>
            <person name="Wen M."/>
            <person name="Mejri S."/>
            <person name="Dirks R."/>
            <person name="Jansen H."/>
            <person name="Henkel C."/>
            <person name="Chen W.J."/>
            <person name="Zahm M."/>
            <person name="Cabau C."/>
            <person name="Klopp C."/>
            <person name="Thompson A.W."/>
            <person name="Robinson-Rechavi M."/>
            <person name="Braasch I."/>
            <person name="Lecointre G."/>
            <person name="Bobe J."/>
            <person name="Postlethwait J.H."/>
            <person name="Berthelot C."/>
            <person name="Roest Crollius H."/>
            <person name="Guiguen Y."/>
        </authorList>
    </citation>
    <scope>NUCLEOTIDE SEQUENCE</scope>
    <source>
        <strain evidence="2">NC1722</strain>
    </source>
</reference>
<evidence type="ECO:0000313" key="3">
    <source>
        <dbReference type="Proteomes" id="UP001221898"/>
    </source>
</evidence>
<feature type="region of interest" description="Disordered" evidence="1">
    <location>
        <begin position="86"/>
        <end position="119"/>
    </location>
</feature>
<dbReference type="EMBL" id="JAINUG010000056">
    <property type="protein sequence ID" value="KAJ8403920.1"/>
    <property type="molecule type" value="Genomic_DNA"/>
</dbReference>
<sequence length="119" mass="13015">MNSRTQLNTEQPAAKHRPCGDVSLLEPPDRGILHRLTPRSEEGASRGLGRDGEVDSRWQSLDVQNASLECSASLAAVFLEVRSVTERTARQPPEDSNPHVQRLSSSRAAEQLRQTSTGA</sequence>
<protein>
    <submittedName>
        <fullName evidence="2">Uncharacterized protein</fullName>
    </submittedName>
</protein>